<dbReference type="Proteomes" id="UP000799537">
    <property type="component" value="Unassembled WGS sequence"/>
</dbReference>
<proteinExistence type="predicted"/>
<dbReference type="RefSeq" id="XP_033665797.1">
    <property type="nucleotide sequence ID" value="XM_033817480.1"/>
</dbReference>
<dbReference type="GeneID" id="54570752"/>
<sequence>MTSELLEFLRTHDEAFRSQSRLASLYSDFRYQRNSNPDGYTANSSAWLRALSSAAKAGLVPSASGSAPGTERFVLNSGEELSRDLQTSQFGRPLALGAVIEDAVKQGQLIPLKEFVERAESVYIKRWVRVPSVGDVFKWGLRQLGVLGDGTGGEDRLVRGEFVVIGNVEEAAKRVIDEADKIATSNTSRVFSKAMFNKAFAKEVGVDKLSQRDMDVLLLHLWRDRNAVAYDAASGIVKFKAPGEVQPVPITAEDKSIAALRTLISTTEPQIEQLTARIAQLDITARTAVSNKQVSAAKTAIRQKKLADTTLQQRAATLAQLEDVYAKIEQAADQVEIVKVMEASGETLKSLNAQTGGVEKVQDVMDGLKDEMMSVDEIGQAINDVSAGEIDDVEVEDELEALEKAEKEKVEAKERAEREKREAEEAQKTKARLAELENVGKEPEHEKDEGAAAKEAEKAIA</sequence>
<feature type="region of interest" description="Disordered" evidence="1">
    <location>
        <begin position="406"/>
        <end position="461"/>
    </location>
</feature>
<keyword evidence="3" id="KW-1185">Reference proteome</keyword>
<protein>
    <recommendedName>
        <fullName evidence="4">SNF7 family protein</fullName>
    </recommendedName>
</protein>
<dbReference type="Gene3D" id="6.10.140.1230">
    <property type="match status" value="1"/>
</dbReference>
<gene>
    <name evidence="2" type="ORF">M409DRAFT_67612</name>
</gene>
<dbReference type="GO" id="GO:0005771">
    <property type="term" value="C:multivesicular body"/>
    <property type="evidence" value="ECO:0007669"/>
    <property type="project" value="TreeGrafter"/>
</dbReference>
<dbReference type="PANTHER" id="PTHR22761">
    <property type="entry name" value="CHARGED MULTIVESICULAR BODY PROTEIN"/>
    <property type="match status" value="1"/>
</dbReference>
<dbReference type="OrthoDB" id="10250120at2759"/>
<dbReference type="GO" id="GO:0032511">
    <property type="term" value="P:late endosome to vacuole transport via multivesicular body sorting pathway"/>
    <property type="evidence" value="ECO:0007669"/>
    <property type="project" value="TreeGrafter"/>
</dbReference>
<organism evidence="2 3">
    <name type="scientific">Zasmidium cellare ATCC 36951</name>
    <dbReference type="NCBI Taxonomy" id="1080233"/>
    <lineage>
        <taxon>Eukaryota</taxon>
        <taxon>Fungi</taxon>
        <taxon>Dikarya</taxon>
        <taxon>Ascomycota</taxon>
        <taxon>Pezizomycotina</taxon>
        <taxon>Dothideomycetes</taxon>
        <taxon>Dothideomycetidae</taxon>
        <taxon>Mycosphaerellales</taxon>
        <taxon>Mycosphaerellaceae</taxon>
        <taxon>Zasmidium</taxon>
    </lineage>
</organism>
<evidence type="ECO:0000313" key="3">
    <source>
        <dbReference type="Proteomes" id="UP000799537"/>
    </source>
</evidence>
<accession>A0A6A6CFG9</accession>
<name>A0A6A6CFG9_ZASCE</name>
<dbReference type="GO" id="GO:0006900">
    <property type="term" value="P:vesicle budding from membrane"/>
    <property type="evidence" value="ECO:0007669"/>
    <property type="project" value="TreeGrafter"/>
</dbReference>
<evidence type="ECO:0000256" key="1">
    <source>
        <dbReference type="SAM" id="MobiDB-lite"/>
    </source>
</evidence>
<evidence type="ECO:0008006" key="4">
    <source>
        <dbReference type="Google" id="ProtNLM"/>
    </source>
</evidence>
<dbReference type="Pfam" id="PF03357">
    <property type="entry name" value="Snf7"/>
    <property type="match status" value="1"/>
</dbReference>
<dbReference type="InterPro" id="IPR005024">
    <property type="entry name" value="Snf7_fam"/>
</dbReference>
<dbReference type="PANTHER" id="PTHR22761:SF18">
    <property type="entry name" value="SORTING PROTEIN SNF7 FAMILY PROTEIN, PUTATIVE (AFU_ORTHOLOGUE AFUA_2G16692)-RELATED"/>
    <property type="match status" value="1"/>
</dbReference>
<dbReference type="GO" id="GO:0000815">
    <property type="term" value="C:ESCRT III complex"/>
    <property type="evidence" value="ECO:0007669"/>
    <property type="project" value="TreeGrafter"/>
</dbReference>
<dbReference type="EMBL" id="ML993602">
    <property type="protein sequence ID" value="KAF2164908.1"/>
    <property type="molecule type" value="Genomic_DNA"/>
</dbReference>
<dbReference type="GO" id="GO:0009898">
    <property type="term" value="C:cytoplasmic side of plasma membrane"/>
    <property type="evidence" value="ECO:0007669"/>
    <property type="project" value="TreeGrafter"/>
</dbReference>
<evidence type="ECO:0000313" key="2">
    <source>
        <dbReference type="EMBL" id="KAF2164908.1"/>
    </source>
</evidence>
<reference evidence="2" key="1">
    <citation type="journal article" date="2020" name="Stud. Mycol.">
        <title>101 Dothideomycetes genomes: a test case for predicting lifestyles and emergence of pathogens.</title>
        <authorList>
            <person name="Haridas S."/>
            <person name="Albert R."/>
            <person name="Binder M."/>
            <person name="Bloem J."/>
            <person name="Labutti K."/>
            <person name="Salamov A."/>
            <person name="Andreopoulos B."/>
            <person name="Baker S."/>
            <person name="Barry K."/>
            <person name="Bills G."/>
            <person name="Bluhm B."/>
            <person name="Cannon C."/>
            <person name="Castanera R."/>
            <person name="Culley D."/>
            <person name="Daum C."/>
            <person name="Ezra D."/>
            <person name="Gonzalez J."/>
            <person name="Henrissat B."/>
            <person name="Kuo A."/>
            <person name="Liang C."/>
            <person name="Lipzen A."/>
            <person name="Lutzoni F."/>
            <person name="Magnuson J."/>
            <person name="Mondo S."/>
            <person name="Nolan M."/>
            <person name="Ohm R."/>
            <person name="Pangilinan J."/>
            <person name="Park H.-J."/>
            <person name="Ramirez L."/>
            <person name="Alfaro M."/>
            <person name="Sun H."/>
            <person name="Tritt A."/>
            <person name="Yoshinaga Y."/>
            <person name="Zwiers L.-H."/>
            <person name="Turgeon B."/>
            <person name="Goodwin S."/>
            <person name="Spatafora J."/>
            <person name="Crous P."/>
            <person name="Grigoriev I."/>
        </authorList>
    </citation>
    <scope>NUCLEOTIDE SEQUENCE</scope>
    <source>
        <strain evidence="2">ATCC 36951</strain>
    </source>
</reference>
<dbReference type="AlphaFoldDB" id="A0A6A6CFG9"/>